<dbReference type="InterPro" id="IPR004871">
    <property type="entry name" value="RSE1/DDB1/CPSF1_C"/>
</dbReference>
<gene>
    <name evidence="2" type="ordered locus">EROM_051180</name>
</gene>
<keyword evidence="3" id="KW-1185">Reference proteome</keyword>
<reference evidence="2 3" key="1">
    <citation type="journal article" date="2012" name="Proc. Natl. Acad. Sci. U.S.A.">
        <title>Gain and loss of multiple functionally related, horizontally transferred genes in the reduced genomes of two microsporidian parasites.</title>
        <authorList>
            <person name="Pombert J.-F."/>
            <person name="Selman M."/>
            <person name="Burki F."/>
            <person name="Bardell F.T."/>
            <person name="Farinelli L."/>
            <person name="Solter L.F."/>
            <person name="Whitman D.W."/>
            <person name="Weiss L.M."/>
            <person name="Corradi N."/>
            <person name="Keeling P.J."/>
        </authorList>
    </citation>
    <scope>NUCLEOTIDE SEQUENCE [LARGE SCALE GENOMIC DNA]</scope>
    <source>
        <strain evidence="2 3">SJ-2008</strain>
    </source>
</reference>
<accession>I7AMT1</accession>
<dbReference type="EMBL" id="CP003522">
    <property type="protein sequence ID" value="AFN83049.1"/>
    <property type="molecule type" value="Genomic_DNA"/>
</dbReference>
<dbReference type="InterPro" id="IPR015943">
    <property type="entry name" value="WD40/YVTN_repeat-like_dom_sf"/>
</dbReference>
<dbReference type="GO" id="GO:0003676">
    <property type="term" value="F:nucleic acid binding"/>
    <property type="evidence" value="ECO:0007669"/>
    <property type="project" value="InterPro"/>
</dbReference>
<dbReference type="Pfam" id="PF03178">
    <property type="entry name" value="CPSF_A"/>
    <property type="match status" value="1"/>
</dbReference>
<dbReference type="SUPFAM" id="SSF50978">
    <property type="entry name" value="WD40 repeat-like"/>
    <property type="match status" value="1"/>
</dbReference>
<name>I7AMT1_ENCRO</name>
<dbReference type="GO" id="GO:0005634">
    <property type="term" value="C:nucleus"/>
    <property type="evidence" value="ECO:0007669"/>
    <property type="project" value="InterPro"/>
</dbReference>
<evidence type="ECO:0000313" key="3">
    <source>
        <dbReference type="Proteomes" id="UP000010094"/>
    </source>
</evidence>
<dbReference type="Proteomes" id="UP000010094">
    <property type="component" value="Chromosome V"/>
</dbReference>
<evidence type="ECO:0000259" key="1">
    <source>
        <dbReference type="Pfam" id="PF03178"/>
    </source>
</evidence>
<feature type="domain" description="RSE1/DDB1/CPSF1 C-terminal" evidence="1">
    <location>
        <begin position="727"/>
        <end position="914"/>
    </location>
</feature>
<protein>
    <recommendedName>
        <fullName evidence="1">RSE1/DDB1/CPSF1 C-terminal domain-containing protein</fullName>
    </recommendedName>
</protein>
<dbReference type="Gene3D" id="2.130.10.10">
    <property type="entry name" value="YVTN repeat-like/Quinoprotein amine dehydrogenase"/>
    <property type="match status" value="1"/>
</dbReference>
<sequence length="969" mass="109486">MHYAIRTIEDPSSVVSGEKIEYEKKSCIAVSKGTAVEVYNLDMRLVDVIYPNGYVTLVVPVTFRNSKRFLMVSKEGKYVIMDGRRPIVSGKMATPSTYTRCIRTLKNLIFIAESGIVSVAALSYDGLIFGDDANDFGYYKILDCFSGKNDVGFLLEDISGDIFYSRYLMASSKPRMILKEKALLRKGLVSARPMGDGLLLIGGGKAYYYVRDKFMLESEFANPGIKNSIVAEGSVLLSMEDGEVIRISLEKRMSFGSRTYSCESMVSEEPFIKVEVLGNLRTWFSVLLRLGGELYYGGSCSGHSYHLKIGKEMKILKMFASSPYPACLTYLGASFRYITKNAIKRITYAVDLAAESRYSLSKVIQRFGMVDDTLIVSYPNEGKILGDSMGGEKCFSEILNIHIDDYCCFNTKTHVFCLKEKNFIGLEIGDIVLSSFYQDLCAIFTGDRLLKVICLETMECIRSVECPYEVSLLHFNSCLFISTYYDEFIIMDKLLRVIHKRKQKVLKSASVVNGRLFFSDMCGVGYEAVCKKESKASSDGISSILERLEEESEWELLDIKPSFFSGCMIEIMVPVGRHIMGIGRSTIFVDPQDFSCYRCSLEGISYAQVTDQLYVSVGKSIYKCHLGSIPRVKISTENRLQGTNPGDMCSMKFSITRHGKEITGMVNPILRIDEDATVNSYLTLKARRHAYNFFLQDEIIMDGRFLTKHYFAVVSNLPKEGKFSKLAMFSTKDNTIKLIHESIDEGIVYALDTNEDYLVTHRDHTIHIYKRQAQILVELCAMKIDFVPYRIVMDRDRIACSCVYRSFGVFTFNQETNHLSLDFLSTSKEQVESMVFGLGSLIIATTDGKILFLDENYKAEAFLLGDRITSMCPGTLSLCRSDSIYFITRNGGVGILTPIDLNKKDLEALIELERYANELAPFYRDKTSKVINISVINNMKSSDLEDFISTRKYDRNRLITVLGEVNSLY</sequence>
<dbReference type="OrthoDB" id="2190953at2759"/>
<dbReference type="GeneID" id="20521350"/>
<organism evidence="2 3">
    <name type="scientific">Encephalitozoon romaleae (strain SJ-2008)</name>
    <name type="common">Microsporidian parasite</name>
    <dbReference type="NCBI Taxonomy" id="1178016"/>
    <lineage>
        <taxon>Eukaryota</taxon>
        <taxon>Fungi</taxon>
        <taxon>Fungi incertae sedis</taxon>
        <taxon>Microsporidia</taxon>
        <taxon>Unikaryonidae</taxon>
        <taxon>Encephalitozoon</taxon>
    </lineage>
</organism>
<dbReference type="InterPro" id="IPR036322">
    <property type="entry name" value="WD40_repeat_dom_sf"/>
</dbReference>
<proteinExistence type="predicted"/>
<dbReference type="HOGENOM" id="CLU_305879_0_0_1"/>
<dbReference type="RefSeq" id="XP_009264546.1">
    <property type="nucleotide sequence ID" value="XM_009266271.1"/>
</dbReference>
<dbReference type="VEuPathDB" id="MicrosporidiaDB:EROM_051180"/>
<evidence type="ECO:0000313" key="2">
    <source>
        <dbReference type="EMBL" id="AFN83049.1"/>
    </source>
</evidence>
<dbReference type="KEGG" id="ero:EROM_051180"/>
<dbReference type="AlphaFoldDB" id="I7AMT1"/>